<feature type="disulfide bond" evidence="8">
    <location>
        <begin position="61"/>
        <end position="75"/>
    </location>
</feature>
<keyword evidence="4 10" id="KW-0732">Signal</keyword>
<proteinExistence type="predicted"/>
<evidence type="ECO:0000256" key="10">
    <source>
        <dbReference type="SAM" id="SignalP"/>
    </source>
</evidence>
<evidence type="ECO:0000256" key="7">
    <source>
        <dbReference type="ARBA" id="ARBA00023285"/>
    </source>
</evidence>
<feature type="domain" description="Chitin-binding type-1" evidence="11">
    <location>
        <begin position="40"/>
        <end position="88"/>
    </location>
</feature>
<dbReference type="GO" id="GO:0016787">
    <property type="term" value="F:hydrolase activity"/>
    <property type="evidence" value="ECO:0007669"/>
    <property type="project" value="UniProtKB-KW"/>
</dbReference>
<evidence type="ECO:0000256" key="3">
    <source>
        <dbReference type="ARBA" id="ARBA00022723"/>
    </source>
</evidence>
<evidence type="ECO:0000256" key="9">
    <source>
        <dbReference type="SAM" id="MobiDB-lite"/>
    </source>
</evidence>
<keyword evidence="2 8" id="KW-0147">Chitin-binding</keyword>
<evidence type="ECO:0000256" key="2">
    <source>
        <dbReference type="ARBA" id="ARBA00022669"/>
    </source>
</evidence>
<protein>
    <submittedName>
        <fullName evidence="12">Lectin-B</fullName>
    </submittedName>
</protein>
<evidence type="ECO:0000313" key="13">
    <source>
        <dbReference type="Proteomes" id="UP000546213"/>
    </source>
</evidence>
<dbReference type="AlphaFoldDB" id="A0A8H5NS71"/>
<evidence type="ECO:0000256" key="4">
    <source>
        <dbReference type="ARBA" id="ARBA00022729"/>
    </source>
</evidence>
<dbReference type="PANTHER" id="PTHR46471:SF2">
    <property type="entry name" value="CHITIN DEACETYLASE-RELATED"/>
    <property type="match status" value="1"/>
</dbReference>
<feature type="chain" id="PRO_5034259283" evidence="10">
    <location>
        <begin position="18"/>
        <end position="221"/>
    </location>
</feature>
<keyword evidence="7" id="KW-0170">Cobalt</keyword>
<dbReference type="GO" id="GO:0008061">
    <property type="term" value="F:chitin binding"/>
    <property type="evidence" value="ECO:0007669"/>
    <property type="project" value="UniProtKB-UniRule"/>
</dbReference>
<dbReference type="PROSITE" id="PS50941">
    <property type="entry name" value="CHIT_BIND_I_2"/>
    <property type="match status" value="1"/>
</dbReference>
<sequence length="221" mass="22675">MELSLVYFLCVLSLASASFNFGFSSSPVLLPRAKNPTSKDGNCGSNSEANATCLTSTFGNCCSEKGFCGKTSAYCSEGCQSAFGSCSSSDDGQLVTRMETAALRRDIVARMQPIVVLGDHVVNPDGVADLSFFNAVLDLADIGLNRCQSMFGSCSSSDESSTTTATSDKTSTSTSAASTSLGAISVDGNCGSNSDTNATCLDSEFGDCCSAKGYCGKTSGM</sequence>
<evidence type="ECO:0000256" key="5">
    <source>
        <dbReference type="ARBA" id="ARBA00022801"/>
    </source>
</evidence>
<dbReference type="InterPro" id="IPR001002">
    <property type="entry name" value="Chitin-bd_1"/>
</dbReference>
<comment type="caution">
    <text evidence="8">Lacks conserved residue(s) required for the propagation of feature annotation.</text>
</comment>
<gene>
    <name evidence="12" type="ORF">FPCIR_12758</name>
</gene>
<organism evidence="12 13">
    <name type="scientific">Fusarium pseudocircinatum</name>
    <dbReference type="NCBI Taxonomy" id="56676"/>
    <lineage>
        <taxon>Eukaryota</taxon>
        <taxon>Fungi</taxon>
        <taxon>Dikarya</taxon>
        <taxon>Ascomycota</taxon>
        <taxon>Pezizomycotina</taxon>
        <taxon>Sordariomycetes</taxon>
        <taxon>Hypocreomycetidae</taxon>
        <taxon>Hypocreales</taxon>
        <taxon>Nectriaceae</taxon>
        <taxon>Fusarium</taxon>
        <taxon>Fusarium fujikuroi species complex</taxon>
    </lineage>
</organism>
<evidence type="ECO:0000256" key="8">
    <source>
        <dbReference type="PROSITE-ProRule" id="PRU00261"/>
    </source>
</evidence>
<evidence type="ECO:0000313" key="12">
    <source>
        <dbReference type="EMBL" id="KAF5576129.1"/>
    </source>
</evidence>
<evidence type="ECO:0000256" key="6">
    <source>
        <dbReference type="ARBA" id="ARBA00023277"/>
    </source>
</evidence>
<dbReference type="InterPro" id="IPR036861">
    <property type="entry name" value="Endochitinase-like_sf"/>
</dbReference>
<name>A0A8H5NS71_9HYPO</name>
<dbReference type="EMBL" id="JAAOAS010000440">
    <property type="protein sequence ID" value="KAF5576129.1"/>
    <property type="molecule type" value="Genomic_DNA"/>
</dbReference>
<comment type="caution">
    <text evidence="12">The sequence shown here is derived from an EMBL/GenBank/DDBJ whole genome shotgun (WGS) entry which is preliminary data.</text>
</comment>
<evidence type="ECO:0000256" key="1">
    <source>
        <dbReference type="ARBA" id="ARBA00001941"/>
    </source>
</evidence>
<dbReference type="PANTHER" id="PTHR46471">
    <property type="entry name" value="CHITIN DEACETYLASE"/>
    <property type="match status" value="1"/>
</dbReference>
<comment type="cofactor">
    <cofactor evidence="1">
        <name>Co(2+)</name>
        <dbReference type="ChEBI" id="CHEBI:48828"/>
    </cofactor>
</comment>
<feature type="signal peptide" evidence="10">
    <location>
        <begin position="1"/>
        <end position="17"/>
    </location>
</feature>
<dbReference type="GO" id="GO:0046872">
    <property type="term" value="F:metal ion binding"/>
    <property type="evidence" value="ECO:0007669"/>
    <property type="project" value="UniProtKB-KW"/>
</dbReference>
<feature type="region of interest" description="Disordered" evidence="9">
    <location>
        <begin position="153"/>
        <end position="175"/>
    </location>
</feature>
<keyword evidence="6" id="KW-0119">Carbohydrate metabolism</keyword>
<dbReference type="Pfam" id="PF00187">
    <property type="entry name" value="Chitin_bind_1"/>
    <property type="match status" value="1"/>
</dbReference>
<dbReference type="Proteomes" id="UP000546213">
    <property type="component" value="Unassembled WGS sequence"/>
</dbReference>
<reference evidence="12 13" key="1">
    <citation type="submission" date="2020-05" db="EMBL/GenBank/DDBJ databases">
        <title>Identification and distribution of gene clusters putatively required for synthesis of sphingolipid metabolism inhibitors in phylogenetically diverse species of the filamentous fungus Fusarium.</title>
        <authorList>
            <person name="Kim H.-S."/>
            <person name="Busman M."/>
            <person name="Brown D.W."/>
            <person name="Divon H."/>
            <person name="Uhlig S."/>
            <person name="Proctor R.H."/>
        </authorList>
    </citation>
    <scope>NUCLEOTIDE SEQUENCE [LARGE SCALE GENOMIC DNA]</scope>
    <source>
        <strain evidence="12 13">NRRL 36939</strain>
    </source>
</reference>
<keyword evidence="5" id="KW-0378">Hydrolase</keyword>
<dbReference type="CDD" id="cd11618">
    <property type="entry name" value="ChtBD1_1"/>
    <property type="match status" value="1"/>
</dbReference>
<dbReference type="SUPFAM" id="SSF57016">
    <property type="entry name" value="Plant lectins/antimicrobial peptides"/>
    <property type="match status" value="2"/>
</dbReference>
<keyword evidence="3" id="KW-0479">Metal-binding</keyword>
<keyword evidence="8" id="KW-1015">Disulfide bond</keyword>
<accession>A0A8H5NS71</accession>
<keyword evidence="13" id="KW-1185">Reference proteome</keyword>
<dbReference type="OrthoDB" id="1193027at2759"/>
<evidence type="ECO:0000259" key="11">
    <source>
        <dbReference type="PROSITE" id="PS50941"/>
    </source>
</evidence>
<dbReference type="Gene3D" id="3.30.60.10">
    <property type="entry name" value="Endochitinase-like"/>
    <property type="match status" value="1"/>
</dbReference>